<gene>
    <name evidence="5" type="primary">Aste57867_2259</name>
    <name evidence="4" type="ORF">As57867_002254</name>
    <name evidence="5" type="ORF">ASTE57867_2259</name>
</gene>
<keyword evidence="6" id="KW-1185">Reference proteome</keyword>
<dbReference type="PANTHER" id="PTHR43861:SF1">
    <property type="entry name" value="TRANS-ACONITATE 2-METHYLTRANSFERASE"/>
    <property type="match status" value="1"/>
</dbReference>
<dbReference type="OrthoDB" id="66144at2759"/>
<evidence type="ECO:0000313" key="6">
    <source>
        <dbReference type="Proteomes" id="UP000332933"/>
    </source>
</evidence>
<dbReference type="SUPFAM" id="SSF53335">
    <property type="entry name" value="S-adenosyl-L-methionine-dependent methyltransferases"/>
    <property type="match status" value="1"/>
</dbReference>
<organism evidence="5 6">
    <name type="scientific">Aphanomyces stellatus</name>
    <dbReference type="NCBI Taxonomy" id="120398"/>
    <lineage>
        <taxon>Eukaryota</taxon>
        <taxon>Sar</taxon>
        <taxon>Stramenopiles</taxon>
        <taxon>Oomycota</taxon>
        <taxon>Saprolegniomycetes</taxon>
        <taxon>Saprolegniales</taxon>
        <taxon>Verrucalvaceae</taxon>
        <taxon>Aphanomyces</taxon>
    </lineage>
</organism>
<feature type="domain" description="Methyltransferase" evidence="3">
    <location>
        <begin position="46"/>
        <end position="142"/>
    </location>
</feature>
<dbReference type="AlphaFoldDB" id="A0A485KBH6"/>
<proteinExistence type="predicted"/>
<dbReference type="InterPro" id="IPR023149">
    <property type="entry name" value="Trans_acon_MeTrfase_C"/>
</dbReference>
<dbReference type="InterPro" id="IPR041698">
    <property type="entry name" value="Methyltransf_25"/>
</dbReference>
<keyword evidence="1" id="KW-0489">Methyltransferase</keyword>
<dbReference type="CDD" id="cd02440">
    <property type="entry name" value="AdoMet_MTases"/>
    <property type="match status" value="1"/>
</dbReference>
<dbReference type="GO" id="GO:0030798">
    <property type="term" value="F:trans-aconitate 2-methyltransferase activity"/>
    <property type="evidence" value="ECO:0007669"/>
    <property type="project" value="InterPro"/>
</dbReference>
<accession>A0A485KBH6</accession>
<dbReference type="EMBL" id="VJMH01000243">
    <property type="protein sequence ID" value="KAF0717497.1"/>
    <property type="molecule type" value="Genomic_DNA"/>
</dbReference>
<keyword evidence="2" id="KW-0808">Transferase</keyword>
<dbReference type="Pfam" id="PF13649">
    <property type="entry name" value="Methyltransf_25"/>
    <property type="match status" value="1"/>
</dbReference>
<evidence type="ECO:0000313" key="5">
    <source>
        <dbReference type="EMBL" id="VFT79462.1"/>
    </source>
</evidence>
<protein>
    <submittedName>
        <fullName evidence="5">Aste57867_2259 protein</fullName>
    </submittedName>
</protein>
<dbReference type="Gene3D" id="1.10.150.290">
    <property type="entry name" value="S-adenosyl-L-methionine-dependent methyltransferases"/>
    <property type="match status" value="1"/>
</dbReference>
<reference evidence="4" key="2">
    <citation type="submission" date="2019-06" db="EMBL/GenBank/DDBJ databases">
        <title>Genomics analysis of Aphanomyces spp. identifies a new class of oomycete effector associated with host adaptation.</title>
        <authorList>
            <person name="Gaulin E."/>
        </authorList>
    </citation>
    <scope>NUCLEOTIDE SEQUENCE</scope>
    <source>
        <strain evidence="4">CBS 578.67</strain>
    </source>
</reference>
<name>A0A485KBH6_9STRA</name>
<dbReference type="GO" id="GO:0032259">
    <property type="term" value="P:methylation"/>
    <property type="evidence" value="ECO:0007669"/>
    <property type="project" value="UniProtKB-KW"/>
</dbReference>
<evidence type="ECO:0000313" key="4">
    <source>
        <dbReference type="EMBL" id="KAF0717497.1"/>
    </source>
</evidence>
<evidence type="ECO:0000256" key="2">
    <source>
        <dbReference type="ARBA" id="ARBA00022679"/>
    </source>
</evidence>
<evidence type="ECO:0000259" key="3">
    <source>
        <dbReference type="Pfam" id="PF13649"/>
    </source>
</evidence>
<dbReference type="Proteomes" id="UP000332933">
    <property type="component" value="Unassembled WGS sequence"/>
</dbReference>
<dbReference type="InterPro" id="IPR029063">
    <property type="entry name" value="SAM-dependent_MTases_sf"/>
</dbReference>
<dbReference type="PANTHER" id="PTHR43861">
    <property type="entry name" value="TRANS-ACONITATE 2-METHYLTRANSFERASE-RELATED"/>
    <property type="match status" value="1"/>
</dbReference>
<dbReference type="Gene3D" id="3.40.50.150">
    <property type="entry name" value="Vaccinia Virus protein VP39"/>
    <property type="match status" value="1"/>
</dbReference>
<evidence type="ECO:0000256" key="1">
    <source>
        <dbReference type="ARBA" id="ARBA00022603"/>
    </source>
</evidence>
<reference evidence="5 6" key="1">
    <citation type="submission" date="2019-03" db="EMBL/GenBank/DDBJ databases">
        <authorList>
            <person name="Gaulin E."/>
            <person name="Dumas B."/>
        </authorList>
    </citation>
    <scope>NUCLEOTIDE SEQUENCE [LARGE SCALE GENOMIC DNA]</scope>
    <source>
        <strain evidence="5">CBS 568.67</strain>
    </source>
</reference>
<sequence>MPSTQQVQRALRAWSPSHYLQFASQRLRPALDLLNLVNVPPTATTVVDLGSGPGNLTPFLRERFPTATIECVDASDSMLAAAAATHKELGLADVRYTQANFESFEPSSPVDVIYTNAALHWVSFDVHTRLLPRLVSFLKPGGVLAIQMPDSRKMPSHQLMGQAAADLGMDVSSARWVTTEADAGAYYKLLAPLGSEIHLWSTEYVYTMTASSDSHPVVDFVSSTGLGPYLNALEPSQHPAFLAKYTQLIANAYPVLPNGVALVPYRRFFCVLTK</sequence>
<dbReference type="EMBL" id="CAADRA010000243">
    <property type="protein sequence ID" value="VFT79462.1"/>
    <property type="molecule type" value="Genomic_DNA"/>
</dbReference>